<dbReference type="Proteomes" id="UP001221898">
    <property type="component" value="Unassembled WGS sequence"/>
</dbReference>
<organism evidence="2 3">
    <name type="scientific">Aldrovandia affinis</name>
    <dbReference type="NCBI Taxonomy" id="143900"/>
    <lineage>
        <taxon>Eukaryota</taxon>
        <taxon>Metazoa</taxon>
        <taxon>Chordata</taxon>
        <taxon>Craniata</taxon>
        <taxon>Vertebrata</taxon>
        <taxon>Euteleostomi</taxon>
        <taxon>Actinopterygii</taxon>
        <taxon>Neopterygii</taxon>
        <taxon>Teleostei</taxon>
        <taxon>Notacanthiformes</taxon>
        <taxon>Halosauridae</taxon>
        <taxon>Aldrovandia</taxon>
    </lineage>
</organism>
<dbReference type="AlphaFoldDB" id="A0AAD7SI84"/>
<feature type="region of interest" description="Disordered" evidence="1">
    <location>
        <begin position="226"/>
        <end position="266"/>
    </location>
</feature>
<sequence length="372" mass="39950">MEECHDSRRAAPAGCIEAASPFSVLSFIRRDGFLQTRLTREVHTEDPPPPRLASLESELSSVGPERASPAARALGSLTPRGPGDRKSKGPAGVGGAVTVAVTWERGCEPRPDTDSPPGQDSRAPHCTPGRNLEAAVCSPPSEEELCGGSIEGPGILTLIFSGPRALYAFMCQLHTETASACHPVAIFRSVSPPKRKKPFASDGGSWKRGLLRATRHSESPALLRTATRAETGLVPRERPPRLQIGGTKGESSQARPPETSTDTDSIARSLRNRAQKYPIAGEGVERARALVCCYTAALQRITSFTFESPGLRNFTFEESTSPSTVVAGHGLDYDDPVTRADGCDSRPHKPYPARLRRSSLQGTPLTPRRKQS</sequence>
<keyword evidence="3" id="KW-1185">Reference proteome</keyword>
<reference evidence="2" key="1">
    <citation type="journal article" date="2023" name="Science">
        <title>Genome structures resolve the early diversification of teleost fishes.</title>
        <authorList>
            <person name="Parey E."/>
            <person name="Louis A."/>
            <person name="Montfort J."/>
            <person name="Bouchez O."/>
            <person name="Roques C."/>
            <person name="Iampietro C."/>
            <person name="Lluch J."/>
            <person name="Castinel A."/>
            <person name="Donnadieu C."/>
            <person name="Desvignes T."/>
            <person name="Floi Bucao C."/>
            <person name="Jouanno E."/>
            <person name="Wen M."/>
            <person name="Mejri S."/>
            <person name="Dirks R."/>
            <person name="Jansen H."/>
            <person name="Henkel C."/>
            <person name="Chen W.J."/>
            <person name="Zahm M."/>
            <person name="Cabau C."/>
            <person name="Klopp C."/>
            <person name="Thompson A.W."/>
            <person name="Robinson-Rechavi M."/>
            <person name="Braasch I."/>
            <person name="Lecointre G."/>
            <person name="Bobe J."/>
            <person name="Postlethwait J.H."/>
            <person name="Berthelot C."/>
            <person name="Roest Crollius H."/>
            <person name="Guiguen Y."/>
        </authorList>
    </citation>
    <scope>NUCLEOTIDE SEQUENCE</scope>
    <source>
        <strain evidence="2">NC1722</strain>
    </source>
</reference>
<feature type="compositionally biased region" description="Basic residues" evidence="1">
    <location>
        <begin position="348"/>
        <end position="357"/>
    </location>
</feature>
<feature type="region of interest" description="Disordered" evidence="1">
    <location>
        <begin position="106"/>
        <end position="130"/>
    </location>
</feature>
<evidence type="ECO:0000313" key="2">
    <source>
        <dbReference type="EMBL" id="KAJ8403081.1"/>
    </source>
</evidence>
<dbReference type="EMBL" id="JAINUG010000060">
    <property type="protein sequence ID" value="KAJ8403081.1"/>
    <property type="molecule type" value="Genomic_DNA"/>
</dbReference>
<comment type="caution">
    <text evidence="2">The sequence shown here is derived from an EMBL/GenBank/DDBJ whole genome shotgun (WGS) entry which is preliminary data.</text>
</comment>
<feature type="region of interest" description="Disordered" evidence="1">
    <location>
        <begin position="322"/>
        <end position="372"/>
    </location>
</feature>
<feature type="region of interest" description="Disordered" evidence="1">
    <location>
        <begin position="39"/>
        <end position="93"/>
    </location>
</feature>
<feature type="compositionally biased region" description="Basic and acidic residues" evidence="1">
    <location>
        <begin position="336"/>
        <end position="347"/>
    </location>
</feature>
<proteinExistence type="predicted"/>
<evidence type="ECO:0000256" key="1">
    <source>
        <dbReference type="SAM" id="MobiDB-lite"/>
    </source>
</evidence>
<evidence type="ECO:0000313" key="3">
    <source>
        <dbReference type="Proteomes" id="UP001221898"/>
    </source>
</evidence>
<feature type="compositionally biased region" description="Basic and acidic residues" evidence="1">
    <location>
        <begin position="39"/>
        <end position="48"/>
    </location>
</feature>
<feature type="compositionally biased region" description="Polar residues" evidence="1">
    <location>
        <begin position="249"/>
        <end position="266"/>
    </location>
</feature>
<name>A0AAD7SI84_9TELE</name>
<gene>
    <name evidence="2" type="ORF">AAFF_G00359970</name>
</gene>
<accession>A0AAD7SI84</accession>
<protein>
    <submittedName>
        <fullName evidence="2">Uncharacterized protein</fullName>
    </submittedName>
</protein>